<organism evidence="3 4">
    <name type="scientific">Amylibacter marinus</name>
    <dbReference type="NCBI Taxonomy" id="1475483"/>
    <lineage>
        <taxon>Bacteria</taxon>
        <taxon>Pseudomonadati</taxon>
        <taxon>Pseudomonadota</taxon>
        <taxon>Alphaproteobacteria</taxon>
        <taxon>Rhodobacterales</taxon>
        <taxon>Paracoccaceae</taxon>
        <taxon>Amylibacter</taxon>
    </lineage>
</organism>
<accession>A0ABQ5VU93</accession>
<dbReference type="PROSITE" id="PS51782">
    <property type="entry name" value="LYSM"/>
    <property type="match status" value="1"/>
</dbReference>
<gene>
    <name evidence="3" type="ORF">GCM10007939_10250</name>
</gene>
<proteinExistence type="predicted"/>
<comment type="caution">
    <text evidence="3">The sequence shown here is derived from an EMBL/GenBank/DDBJ whole genome shotgun (WGS) entry which is preliminary data.</text>
</comment>
<feature type="region of interest" description="Disordered" evidence="1">
    <location>
        <begin position="130"/>
        <end position="150"/>
    </location>
</feature>
<dbReference type="Pfam" id="PF01476">
    <property type="entry name" value="LysM"/>
    <property type="match status" value="2"/>
</dbReference>
<dbReference type="SMART" id="SM00257">
    <property type="entry name" value="LysM"/>
    <property type="match status" value="2"/>
</dbReference>
<feature type="compositionally biased region" description="Pro residues" evidence="1">
    <location>
        <begin position="212"/>
        <end position="234"/>
    </location>
</feature>
<dbReference type="EMBL" id="BSNN01000002">
    <property type="protein sequence ID" value="GLQ34742.1"/>
    <property type="molecule type" value="Genomic_DNA"/>
</dbReference>
<protein>
    <submittedName>
        <fullName evidence="3">Peptidase M23</fullName>
    </submittedName>
</protein>
<dbReference type="Pfam" id="PF01551">
    <property type="entry name" value="Peptidase_M23"/>
    <property type="match status" value="1"/>
</dbReference>
<dbReference type="InterPro" id="IPR018392">
    <property type="entry name" value="LysM"/>
</dbReference>
<evidence type="ECO:0000313" key="3">
    <source>
        <dbReference type="EMBL" id="GLQ34742.1"/>
    </source>
</evidence>
<dbReference type="PANTHER" id="PTHR21666:SF270">
    <property type="entry name" value="MUREIN HYDROLASE ACTIVATOR ENVC"/>
    <property type="match status" value="1"/>
</dbReference>
<dbReference type="RefSeq" id="WP_284376700.1">
    <property type="nucleotide sequence ID" value="NZ_BSNN01000002.1"/>
</dbReference>
<dbReference type="Gene3D" id="3.10.350.10">
    <property type="entry name" value="LysM domain"/>
    <property type="match status" value="2"/>
</dbReference>
<dbReference type="Proteomes" id="UP001156694">
    <property type="component" value="Unassembled WGS sequence"/>
</dbReference>
<dbReference type="PROSITE" id="PS51257">
    <property type="entry name" value="PROKAR_LIPOPROTEIN"/>
    <property type="match status" value="1"/>
</dbReference>
<dbReference type="InterPro" id="IPR036779">
    <property type="entry name" value="LysM_dom_sf"/>
</dbReference>
<dbReference type="Gene3D" id="2.70.70.10">
    <property type="entry name" value="Glucose Permease (Domain IIA)"/>
    <property type="match status" value="1"/>
</dbReference>
<dbReference type="InterPro" id="IPR011055">
    <property type="entry name" value="Dup_hybrid_motif"/>
</dbReference>
<sequence>MSLKVQNFPKMVLLSGFVGFGLSACDPDFTLNDIGDLVDRPPAIEGSGADQRPAADANGVITYPDYQVAVALRDETVSDVATRVGISADTLARHNGLKADAPLRKGEILAIPDGASLSSGSFEDIASSALDSADDTSPNVQSGQAPVRHTVRSGETAFTIARLYGVSVTSLASWNGLDRELSVRTGQRLLIPTGATPPQSQPPKPGTGTVAPTPPSASKPLPKATPKPATPAPAPKTSKLSKPVNGKVLRGFSNKSGGNEGIDYAAATGTAVTAAGDGTVALISGSVGDTTIVLIRHANNIYTVYSNVTNVTLTKGKKVKRGEPIGIVAGGNPPFVHFEVRKGTQAVDPAPYL</sequence>
<dbReference type="PANTHER" id="PTHR21666">
    <property type="entry name" value="PEPTIDASE-RELATED"/>
    <property type="match status" value="1"/>
</dbReference>
<dbReference type="CDD" id="cd00118">
    <property type="entry name" value="LysM"/>
    <property type="match status" value="1"/>
</dbReference>
<dbReference type="CDD" id="cd12797">
    <property type="entry name" value="M23_peptidase"/>
    <property type="match status" value="1"/>
</dbReference>
<dbReference type="InterPro" id="IPR050570">
    <property type="entry name" value="Cell_wall_metabolism_enzyme"/>
</dbReference>
<evidence type="ECO:0000313" key="4">
    <source>
        <dbReference type="Proteomes" id="UP001156694"/>
    </source>
</evidence>
<keyword evidence="4" id="KW-1185">Reference proteome</keyword>
<feature type="region of interest" description="Disordered" evidence="1">
    <location>
        <begin position="191"/>
        <end position="248"/>
    </location>
</feature>
<evidence type="ECO:0000259" key="2">
    <source>
        <dbReference type="PROSITE" id="PS51782"/>
    </source>
</evidence>
<evidence type="ECO:0000256" key="1">
    <source>
        <dbReference type="SAM" id="MobiDB-lite"/>
    </source>
</evidence>
<name>A0ABQ5VU93_9RHOB</name>
<dbReference type="SUPFAM" id="SSF51261">
    <property type="entry name" value="Duplicated hybrid motif"/>
    <property type="match status" value="1"/>
</dbReference>
<feature type="domain" description="LysM" evidence="2">
    <location>
        <begin position="147"/>
        <end position="191"/>
    </location>
</feature>
<reference evidence="4" key="1">
    <citation type="journal article" date="2019" name="Int. J. Syst. Evol. Microbiol.">
        <title>The Global Catalogue of Microorganisms (GCM) 10K type strain sequencing project: providing services to taxonomists for standard genome sequencing and annotation.</title>
        <authorList>
            <consortium name="The Broad Institute Genomics Platform"/>
            <consortium name="The Broad Institute Genome Sequencing Center for Infectious Disease"/>
            <person name="Wu L."/>
            <person name="Ma J."/>
        </authorList>
    </citation>
    <scope>NUCLEOTIDE SEQUENCE [LARGE SCALE GENOMIC DNA]</scope>
    <source>
        <strain evidence="4">NBRC 110140</strain>
    </source>
</reference>
<dbReference type="InterPro" id="IPR016047">
    <property type="entry name" value="M23ase_b-sheet_dom"/>
</dbReference>